<evidence type="ECO:0000256" key="10">
    <source>
        <dbReference type="ARBA" id="ARBA00054632"/>
    </source>
</evidence>
<dbReference type="Pfam" id="PF07690">
    <property type="entry name" value="MFS_1"/>
    <property type="match status" value="1"/>
</dbReference>
<feature type="transmembrane region" description="Helical" evidence="12">
    <location>
        <begin position="355"/>
        <end position="376"/>
    </location>
</feature>
<proteinExistence type="inferred from homology"/>
<evidence type="ECO:0000256" key="12">
    <source>
        <dbReference type="SAM" id="Phobius"/>
    </source>
</evidence>
<keyword evidence="15" id="KW-1185">Reference proteome</keyword>
<evidence type="ECO:0000256" key="7">
    <source>
        <dbReference type="ARBA" id="ARBA00023053"/>
    </source>
</evidence>
<keyword evidence="6 12" id="KW-1133">Transmembrane helix</keyword>
<dbReference type="InterPro" id="IPR036259">
    <property type="entry name" value="MFS_trans_sf"/>
</dbReference>
<dbReference type="PANTHER" id="PTHR11662:SF280">
    <property type="entry name" value="FI21844P1-RELATED"/>
    <property type="match status" value="1"/>
</dbReference>
<evidence type="ECO:0000256" key="2">
    <source>
        <dbReference type="ARBA" id="ARBA00008586"/>
    </source>
</evidence>
<evidence type="ECO:0000313" key="15">
    <source>
        <dbReference type="Proteomes" id="UP000625711"/>
    </source>
</evidence>
<dbReference type="GO" id="GO:0006820">
    <property type="term" value="P:monoatomic anion transport"/>
    <property type="evidence" value="ECO:0007669"/>
    <property type="project" value="TreeGrafter"/>
</dbReference>
<dbReference type="Gene3D" id="1.20.1250.20">
    <property type="entry name" value="MFS general substrate transporter like domains"/>
    <property type="match status" value="2"/>
</dbReference>
<evidence type="ECO:0000256" key="8">
    <source>
        <dbReference type="ARBA" id="ARBA00023136"/>
    </source>
</evidence>
<evidence type="ECO:0000256" key="3">
    <source>
        <dbReference type="ARBA" id="ARBA00022448"/>
    </source>
</evidence>
<dbReference type="AlphaFoldDB" id="A0A834HRM2"/>
<evidence type="ECO:0000313" key="14">
    <source>
        <dbReference type="EMBL" id="KAF7266238.1"/>
    </source>
</evidence>
<dbReference type="PROSITE" id="PS50850">
    <property type="entry name" value="MFS"/>
    <property type="match status" value="1"/>
</dbReference>
<comment type="similarity">
    <text evidence="2">Belongs to the major facilitator superfamily. Sodium/anion cotransporter family.</text>
</comment>
<keyword evidence="9" id="KW-0406">Ion transport</keyword>
<gene>
    <name evidence="14" type="ORF">GWI33_020423</name>
</gene>
<keyword evidence="7" id="KW-0915">Sodium</keyword>
<evidence type="ECO:0000259" key="13">
    <source>
        <dbReference type="PROSITE" id="PS50850"/>
    </source>
</evidence>
<dbReference type="GO" id="GO:0015293">
    <property type="term" value="F:symporter activity"/>
    <property type="evidence" value="ECO:0007669"/>
    <property type="project" value="UniProtKB-KW"/>
</dbReference>
<dbReference type="SUPFAM" id="SSF103473">
    <property type="entry name" value="MFS general substrate transporter"/>
    <property type="match status" value="1"/>
</dbReference>
<feature type="transmembrane region" description="Helical" evidence="12">
    <location>
        <begin position="330"/>
        <end position="348"/>
    </location>
</feature>
<evidence type="ECO:0000256" key="5">
    <source>
        <dbReference type="ARBA" id="ARBA00022847"/>
    </source>
</evidence>
<dbReference type="Proteomes" id="UP000625711">
    <property type="component" value="Unassembled WGS sequence"/>
</dbReference>
<dbReference type="FunFam" id="1.20.1250.20:FF:000003">
    <property type="entry name" value="Solute carrier family 17 member 3"/>
    <property type="match status" value="1"/>
</dbReference>
<dbReference type="PANTHER" id="PTHR11662">
    <property type="entry name" value="SOLUTE CARRIER FAMILY 17"/>
    <property type="match status" value="1"/>
</dbReference>
<feature type="transmembrane region" description="Helical" evidence="12">
    <location>
        <begin position="137"/>
        <end position="153"/>
    </location>
</feature>
<dbReference type="GO" id="GO:0006814">
    <property type="term" value="P:sodium ion transport"/>
    <property type="evidence" value="ECO:0007669"/>
    <property type="project" value="UniProtKB-KW"/>
</dbReference>
<feature type="transmembrane region" description="Helical" evidence="12">
    <location>
        <begin position="70"/>
        <end position="91"/>
    </location>
</feature>
<accession>A0A834HRM2</accession>
<reference evidence="14" key="1">
    <citation type="submission" date="2020-08" db="EMBL/GenBank/DDBJ databases">
        <title>Genome sequencing and assembly of the red palm weevil Rhynchophorus ferrugineus.</title>
        <authorList>
            <person name="Dias G.B."/>
            <person name="Bergman C.M."/>
            <person name="Manee M."/>
        </authorList>
    </citation>
    <scope>NUCLEOTIDE SEQUENCE</scope>
    <source>
        <strain evidence="14">AA-2017</strain>
        <tissue evidence="14">Whole larva</tissue>
    </source>
</reference>
<organism evidence="14 15">
    <name type="scientific">Rhynchophorus ferrugineus</name>
    <name type="common">Red palm weevil</name>
    <name type="synonym">Curculio ferrugineus</name>
    <dbReference type="NCBI Taxonomy" id="354439"/>
    <lineage>
        <taxon>Eukaryota</taxon>
        <taxon>Metazoa</taxon>
        <taxon>Ecdysozoa</taxon>
        <taxon>Arthropoda</taxon>
        <taxon>Hexapoda</taxon>
        <taxon>Insecta</taxon>
        <taxon>Pterygota</taxon>
        <taxon>Neoptera</taxon>
        <taxon>Endopterygota</taxon>
        <taxon>Coleoptera</taxon>
        <taxon>Polyphaga</taxon>
        <taxon>Cucujiformia</taxon>
        <taxon>Curculionidae</taxon>
        <taxon>Dryophthorinae</taxon>
        <taxon>Rhynchophorus</taxon>
    </lineage>
</organism>
<keyword evidence="8 12" id="KW-0472">Membrane</keyword>
<dbReference type="EMBL" id="JAACXV010014551">
    <property type="protein sequence ID" value="KAF7266238.1"/>
    <property type="molecule type" value="Genomic_DNA"/>
</dbReference>
<evidence type="ECO:0000256" key="4">
    <source>
        <dbReference type="ARBA" id="ARBA00022692"/>
    </source>
</evidence>
<dbReference type="InterPro" id="IPR050382">
    <property type="entry name" value="MFS_Na/Anion_cotransporter"/>
</dbReference>
<keyword evidence="9" id="KW-0739">Sodium transport</keyword>
<feature type="transmembrane region" description="Helical" evidence="12">
    <location>
        <begin position="187"/>
        <end position="209"/>
    </location>
</feature>
<dbReference type="FunFam" id="1.20.1250.20:FF:000144">
    <property type="entry name" value="Picot, isoform B"/>
    <property type="match status" value="1"/>
</dbReference>
<feature type="transmembrane region" description="Helical" evidence="12">
    <location>
        <begin position="160"/>
        <end position="181"/>
    </location>
</feature>
<dbReference type="GO" id="GO:0016020">
    <property type="term" value="C:membrane"/>
    <property type="evidence" value="ECO:0007669"/>
    <property type="project" value="UniProtKB-SubCell"/>
</dbReference>
<feature type="transmembrane region" description="Helical" evidence="12">
    <location>
        <begin position="396"/>
        <end position="413"/>
    </location>
</feature>
<keyword evidence="3" id="KW-0813">Transport</keyword>
<dbReference type="InterPro" id="IPR011701">
    <property type="entry name" value="MFS"/>
</dbReference>
<feature type="domain" description="Major facilitator superfamily (MFS) profile" evidence="13">
    <location>
        <begin position="25"/>
        <end position="448"/>
    </location>
</feature>
<dbReference type="OrthoDB" id="2985014at2759"/>
<evidence type="ECO:0000256" key="11">
    <source>
        <dbReference type="ARBA" id="ARBA00068450"/>
    </source>
</evidence>
<dbReference type="InterPro" id="IPR020846">
    <property type="entry name" value="MFS_dom"/>
</dbReference>
<evidence type="ECO:0000256" key="9">
    <source>
        <dbReference type="ARBA" id="ARBA00023201"/>
    </source>
</evidence>
<evidence type="ECO:0000256" key="1">
    <source>
        <dbReference type="ARBA" id="ARBA00004141"/>
    </source>
</evidence>
<sequence length="470" mass="53024">MDFDCKDESKKVDEQVPKFGYRYIQATIFFFYLLVICLTRNSLSIAVVAMTERSSKNPNIPIYDWKDIDIILSSFYWTYVLLQLFSGYVFRLFGFKRVLLITMIINCFAFALIPICAAHFGSIGVVCFRMIQGLTQGFSYPACYTILGTWVPVKERSKLAFLIFSGARFGVILAMVITGYLSSSWLGWPSVFYSFSVLGIAWCIVWHFFGFESPAKHPRISIIEKNHIQHSLDNKDNSKKSKSIPIKAMMSSVPVWALIIGNMGNAWATSIIDLDIPMYLSKALGLDINMNGLVSSTPQFTQLIIQTVSAPLCDYIIHKEFVSLMNCRRFFHFLASIIPSILLVWLAYMSKDQITLAIVLLNLISGLNGLFLYSGYINHVDLTPNHAGALLGIENSFSMGIATTGPLFVPYIVTDLSDIFLWRHIFIIMAIVITTTSSVFMIFGSAKVQWWNSTKDKSSEPLTKIKHNDG</sequence>
<feature type="transmembrane region" description="Helical" evidence="12">
    <location>
        <begin position="28"/>
        <end position="50"/>
    </location>
</feature>
<feature type="transmembrane region" description="Helical" evidence="12">
    <location>
        <begin position="425"/>
        <end position="446"/>
    </location>
</feature>
<keyword evidence="4 12" id="KW-0812">Transmembrane</keyword>
<protein>
    <recommendedName>
        <fullName evidence="11">Putative inorganic phosphate cotransporter</fullName>
    </recommendedName>
</protein>
<name>A0A834HRM2_RHYFE</name>
<evidence type="ECO:0000256" key="6">
    <source>
        <dbReference type="ARBA" id="ARBA00022989"/>
    </source>
</evidence>
<keyword evidence="5" id="KW-0769">Symport</keyword>
<comment type="caution">
    <text evidence="14">The sequence shown here is derived from an EMBL/GenBank/DDBJ whole genome shotgun (WGS) entry which is preliminary data.</text>
</comment>
<feature type="transmembrane region" description="Helical" evidence="12">
    <location>
        <begin position="98"/>
        <end position="131"/>
    </location>
</feature>
<comment type="function">
    <text evidence="10">May be an inorganic phosphate cotransporter.</text>
</comment>
<comment type="subcellular location">
    <subcellularLocation>
        <location evidence="1">Membrane</location>
        <topology evidence="1">Multi-pass membrane protein</topology>
    </subcellularLocation>
</comment>